<proteinExistence type="predicted"/>
<dbReference type="Proteomes" id="UP000029033">
    <property type="component" value="Unassembled WGS sequence"/>
</dbReference>
<dbReference type="AlphaFoldDB" id="A0A087D423"/>
<dbReference type="eggNOG" id="COG2023">
    <property type="taxonomic scope" value="Bacteria"/>
</dbReference>
<keyword evidence="2" id="KW-1185">Reference proteome</keyword>
<protein>
    <submittedName>
        <fullName evidence="1">PhnA protein</fullName>
    </submittedName>
</protein>
<organism evidence="1 2">
    <name type="scientific">Bifidobacterium scardovii</name>
    <dbReference type="NCBI Taxonomy" id="158787"/>
    <lineage>
        <taxon>Bacteria</taxon>
        <taxon>Bacillati</taxon>
        <taxon>Actinomycetota</taxon>
        <taxon>Actinomycetes</taxon>
        <taxon>Bifidobacteriales</taxon>
        <taxon>Bifidobacteriaceae</taxon>
        <taxon>Bifidobacterium</taxon>
    </lineage>
</organism>
<dbReference type="STRING" id="158787.BSCA_1884"/>
<dbReference type="RefSeq" id="WP_033519552.1">
    <property type="nucleotide sequence ID" value="NZ_CAUPKV010000018.1"/>
</dbReference>
<dbReference type="OrthoDB" id="3234149at2"/>
<comment type="caution">
    <text evidence="1">The sequence shown here is derived from an EMBL/GenBank/DDBJ whole genome shotgun (WGS) entry which is preliminary data.</text>
</comment>
<evidence type="ECO:0000313" key="2">
    <source>
        <dbReference type="Proteomes" id="UP000029033"/>
    </source>
</evidence>
<evidence type="ECO:0000313" key="1">
    <source>
        <dbReference type="EMBL" id="KFI90273.1"/>
    </source>
</evidence>
<reference evidence="1 2" key="1">
    <citation type="submission" date="2014-03" db="EMBL/GenBank/DDBJ databases">
        <title>Genomics of Bifidobacteria.</title>
        <authorList>
            <person name="Ventura M."/>
            <person name="Milani C."/>
            <person name="Lugli G.A."/>
        </authorList>
    </citation>
    <scope>NUCLEOTIDE SEQUENCE [LARGE SCALE GENOMIC DNA]</scope>
    <source>
        <strain evidence="1 2">LMG 21589</strain>
    </source>
</reference>
<dbReference type="EMBL" id="JGZO01000031">
    <property type="protein sequence ID" value="KFI90273.1"/>
    <property type="molecule type" value="Genomic_DNA"/>
</dbReference>
<dbReference type="GeneID" id="85164967"/>
<name>A0A087D423_9BIFI</name>
<sequence length="238" mass="26815">MASTTTAKQFHHDLRSLADGYGVLCLIAERKASVMARQCGHGTRSVAPIPLNLGAWQLRQDIDRLVESLATAIGLRYRHMDTVSLLKGVMRYEPRLLNRPDMPVIVELTRQAATRLDRTLNPPPETKMIGWCPDCGYELRCDELELKSGYKACDKCHGEHRIKDIQRASMLRLAIGGAQGTAAEISRLLQPWGINIKRNTISQWAKRDIIQPVATDEHGDPVYLVWDTWQAYAQKDGK</sequence>
<gene>
    <name evidence="1" type="ORF">BSCA_1884</name>
</gene>
<accession>A0A087D423</accession>